<evidence type="ECO:0000313" key="2">
    <source>
        <dbReference type="EMBL" id="KAL1856499.1"/>
    </source>
</evidence>
<evidence type="ECO:0000313" key="3">
    <source>
        <dbReference type="Proteomes" id="UP001583177"/>
    </source>
</evidence>
<accession>A0ABR3W9D7</accession>
<feature type="coiled-coil region" evidence="1">
    <location>
        <begin position="60"/>
        <end position="87"/>
    </location>
</feature>
<evidence type="ECO:0008006" key="4">
    <source>
        <dbReference type="Google" id="ProtNLM"/>
    </source>
</evidence>
<dbReference type="EMBL" id="JAWRVE010000120">
    <property type="protein sequence ID" value="KAL1856499.1"/>
    <property type="molecule type" value="Genomic_DNA"/>
</dbReference>
<evidence type="ECO:0000256" key="1">
    <source>
        <dbReference type="SAM" id="Coils"/>
    </source>
</evidence>
<dbReference type="Proteomes" id="UP001583177">
    <property type="component" value="Unassembled WGS sequence"/>
</dbReference>
<proteinExistence type="predicted"/>
<keyword evidence="3" id="KW-1185">Reference proteome</keyword>
<gene>
    <name evidence="2" type="ORF">Daus18300_010656</name>
</gene>
<organism evidence="2 3">
    <name type="scientific">Diaporthe australafricana</name>
    <dbReference type="NCBI Taxonomy" id="127596"/>
    <lineage>
        <taxon>Eukaryota</taxon>
        <taxon>Fungi</taxon>
        <taxon>Dikarya</taxon>
        <taxon>Ascomycota</taxon>
        <taxon>Pezizomycotina</taxon>
        <taxon>Sordariomycetes</taxon>
        <taxon>Sordariomycetidae</taxon>
        <taxon>Diaporthales</taxon>
        <taxon>Diaporthaceae</taxon>
        <taxon>Diaporthe</taxon>
    </lineage>
</organism>
<sequence>MSHHPTGMQTRHSAWKRRSEAKLWPLASLDARGMESLGAAAAISQFLIQFIATVDLAKRLKGASQSLRRYQEQLEDLRSLCEDISGNPALSTDEVQRETQSILHTIGTHKDVTSLLKKGRLHRSIAFILNERSFGDLFATLETKKTTLSLRVQNINCLALHDIRLHITSMSSSELWQSAYSSDGGI</sequence>
<reference evidence="2 3" key="1">
    <citation type="journal article" date="2024" name="IMA Fungus">
        <title>IMA Genome - F19 : A genome assembly and annotation guide to empower mycologists, including annotated draft genome sequences of Ceratocystis pirilliformis, Diaporthe australafricana, Fusarium ophioides, Paecilomyces lecythidis, and Sporothrix stenoceras.</title>
        <authorList>
            <person name="Aylward J."/>
            <person name="Wilson A.M."/>
            <person name="Visagie C.M."/>
            <person name="Spraker J."/>
            <person name="Barnes I."/>
            <person name="Buitendag C."/>
            <person name="Ceriani C."/>
            <person name="Del Mar Angel L."/>
            <person name="du Plessis D."/>
            <person name="Fuchs T."/>
            <person name="Gasser K."/>
            <person name="Kramer D."/>
            <person name="Li W."/>
            <person name="Munsamy K."/>
            <person name="Piso A."/>
            <person name="Price J.L."/>
            <person name="Sonnekus B."/>
            <person name="Thomas C."/>
            <person name="van der Nest A."/>
            <person name="van Dijk A."/>
            <person name="van Heerden A."/>
            <person name="van Vuuren N."/>
            <person name="Yilmaz N."/>
            <person name="Duong T.A."/>
            <person name="van der Merwe N.A."/>
            <person name="Wingfield M.J."/>
            <person name="Wingfield B.D."/>
        </authorList>
    </citation>
    <scope>NUCLEOTIDE SEQUENCE [LARGE SCALE GENOMIC DNA]</scope>
    <source>
        <strain evidence="2 3">CMW 18300</strain>
    </source>
</reference>
<keyword evidence="1" id="KW-0175">Coiled coil</keyword>
<protein>
    <recommendedName>
        <fullName evidence="4">Fungal N-terminal domain-containing protein</fullName>
    </recommendedName>
</protein>
<comment type="caution">
    <text evidence="2">The sequence shown here is derived from an EMBL/GenBank/DDBJ whole genome shotgun (WGS) entry which is preliminary data.</text>
</comment>
<name>A0ABR3W9D7_9PEZI</name>